<feature type="region of interest" description="Disordered" evidence="1">
    <location>
        <begin position="138"/>
        <end position="161"/>
    </location>
</feature>
<accession>A0AA39R3D8</accession>
<sequence>MPLEPYRSYRPATPDYNEYPSPIHTNSHSRNASGSSLWSSPESTSTHATTPSPVRLQHGPTLIPKVRSQDQTIAPDYKPRKTHRRALSSNCNPPEHPRPLSRPGFQRSTTSPPECSNIITPVSATTTGDPWAIHSSLNSTAPYSSTSTRGSLGHGRATSQPAIDAATLRRYVNPTYRTYPVYTTRSPRYTPASLDGLDEFIPEELPLAAPATFRELTPELYCSYGPTTTIMGYLTGPNPAVRPVDNLSTGMGLNAHFWWDIRNLRVWDDFDLETINAIPGFSRVIFSETEESSGLLNVPVEAVALPNPPSGHAALQPSSERGLQDIINRFYAAKINAAIKTSQGARHMIMRPEHSPDNGPYFVSAYTNDLTQTLSGRGRLVGLVKSYNNWNTGMRHEKGVKQVQYLAGLAHIQRLMREHNTRYGYIITEIELICVRMGTEEGIPYFGFIEVCDPIALKNQDGLTAGLALWYLHMLTGDEPLRGQCYWKVEIGPPAQMTRSKVLPGGRDSWMQRIQEGEKRSAKTKRGWIMPEDKFNRKKENGIVRSRTVV</sequence>
<dbReference type="AlphaFoldDB" id="A0AA39R3D8"/>
<reference evidence="2" key="1">
    <citation type="submission" date="2023-03" db="EMBL/GenBank/DDBJ databases">
        <title>Complete genome of Cladonia borealis.</title>
        <authorList>
            <person name="Park H."/>
        </authorList>
    </citation>
    <scope>NUCLEOTIDE SEQUENCE</scope>
    <source>
        <strain evidence="2">ANT050790</strain>
    </source>
</reference>
<feature type="compositionally biased region" description="Polar residues" evidence="1">
    <location>
        <begin position="106"/>
        <end position="122"/>
    </location>
</feature>
<evidence type="ECO:0000313" key="3">
    <source>
        <dbReference type="Proteomes" id="UP001166286"/>
    </source>
</evidence>
<comment type="caution">
    <text evidence="2">The sequence shown here is derived from an EMBL/GenBank/DDBJ whole genome shotgun (WGS) entry which is preliminary data.</text>
</comment>
<keyword evidence="3" id="KW-1185">Reference proteome</keyword>
<feature type="region of interest" description="Disordered" evidence="1">
    <location>
        <begin position="1"/>
        <end position="122"/>
    </location>
</feature>
<dbReference type="EMBL" id="JAFEKC020000008">
    <property type="protein sequence ID" value="KAK0513069.1"/>
    <property type="molecule type" value="Genomic_DNA"/>
</dbReference>
<organism evidence="2 3">
    <name type="scientific">Cladonia borealis</name>
    <dbReference type="NCBI Taxonomy" id="184061"/>
    <lineage>
        <taxon>Eukaryota</taxon>
        <taxon>Fungi</taxon>
        <taxon>Dikarya</taxon>
        <taxon>Ascomycota</taxon>
        <taxon>Pezizomycotina</taxon>
        <taxon>Lecanoromycetes</taxon>
        <taxon>OSLEUM clade</taxon>
        <taxon>Lecanoromycetidae</taxon>
        <taxon>Lecanorales</taxon>
        <taxon>Lecanorineae</taxon>
        <taxon>Cladoniaceae</taxon>
        <taxon>Cladonia</taxon>
    </lineage>
</organism>
<gene>
    <name evidence="2" type="ORF">JMJ35_004055</name>
</gene>
<feature type="compositionally biased region" description="Polar residues" evidence="1">
    <location>
        <begin position="138"/>
        <end position="150"/>
    </location>
</feature>
<evidence type="ECO:0000313" key="2">
    <source>
        <dbReference type="EMBL" id="KAK0513069.1"/>
    </source>
</evidence>
<proteinExistence type="predicted"/>
<dbReference type="Proteomes" id="UP001166286">
    <property type="component" value="Unassembled WGS sequence"/>
</dbReference>
<protein>
    <recommendedName>
        <fullName evidence="4">Sialidase</fullName>
    </recommendedName>
</protein>
<feature type="compositionally biased region" description="Low complexity" evidence="1">
    <location>
        <begin position="33"/>
        <end position="45"/>
    </location>
</feature>
<name>A0AA39R3D8_9LECA</name>
<evidence type="ECO:0008006" key="4">
    <source>
        <dbReference type="Google" id="ProtNLM"/>
    </source>
</evidence>
<feature type="compositionally biased region" description="Polar residues" evidence="1">
    <location>
        <begin position="23"/>
        <end position="32"/>
    </location>
</feature>
<evidence type="ECO:0000256" key="1">
    <source>
        <dbReference type="SAM" id="MobiDB-lite"/>
    </source>
</evidence>